<name>A0A5A8DKT1_CAFRO</name>
<feature type="compositionally biased region" description="Basic and acidic residues" evidence="2">
    <location>
        <begin position="660"/>
        <end position="669"/>
    </location>
</feature>
<feature type="coiled-coil region" evidence="1">
    <location>
        <begin position="1801"/>
        <end position="1828"/>
    </location>
</feature>
<feature type="region of interest" description="Disordered" evidence="2">
    <location>
        <begin position="1"/>
        <end position="24"/>
    </location>
</feature>
<feature type="region of interest" description="Disordered" evidence="2">
    <location>
        <begin position="29"/>
        <end position="48"/>
    </location>
</feature>
<keyword evidence="1" id="KW-0175">Coiled coil</keyword>
<feature type="compositionally biased region" description="Low complexity" evidence="2">
    <location>
        <begin position="575"/>
        <end position="587"/>
    </location>
</feature>
<feature type="compositionally biased region" description="Low complexity" evidence="2">
    <location>
        <begin position="1116"/>
        <end position="1126"/>
    </location>
</feature>
<feature type="coiled-coil region" evidence="1">
    <location>
        <begin position="1265"/>
        <end position="1317"/>
    </location>
</feature>
<comment type="caution">
    <text evidence="3">The sequence shown here is derived from an EMBL/GenBank/DDBJ whole genome shotgun (WGS) entry which is preliminary data.</text>
</comment>
<feature type="region of interest" description="Disordered" evidence="2">
    <location>
        <begin position="575"/>
        <end position="601"/>
    </location>
</feature>
<dbReference type="PANTHER" id="PTHR23159:SF31">
    <property type="entry name" value="CENTROSOME-ASSOCIATED PROTEIN CEP250 ISOFORM X1"/>
    <property type="match status" value="1"/>
</dbReference>
<feature type="region of interest" description="Disordered" evidence="2">
    <location>
        <begin position="1683"/>
        <end position="1707"/>
    </location>
</feature>
<feature type="coiled-coil region" evidence="1">
    <location>
        <begin position="691"/>
        <end position="785"/>
    </location>
</feature>
<feature type="compositionally biased region" description="Low complexity" evidence="2">
    <location>
        <begin position="76"/>
        <end position="88"/>
    </location>
</feature>
<evidence type="ECO:0000256" key="2">
    <source>
        <dbReference type="SAM" id="MobiDB-lite"/>
    </source>
</evidence>
<proteinExistence type="predicted"/>
<dbReference type="Proteomes" id="UP000324907">
    <property type="component" value="Unassembled WGS sequence"/>
</dbReference>
<evidence type="ECO:0000256" key="1">
    <source>
        <dbReference type="SAM" id="Coils"/>
    </source>
</evidence>
<evidence type="ECO:0000313" key="4">
    <source>
        <dbReference type="Proteomes" id="UP000324907"/>
    </source>
</evidence>
<feature type="region of interest" description="Disordered" evidence="2">
    <location>
        <begin position="1401"/>
        <end position="1423"/>
    </location>
</feature>
<dbReference type="EMBL" id="VLTL01000041">
    <property type="protein sequence ID" value="KAA0166133.1"/>
    <property type="molecule type" value="Genomic_DNA"/>
</dbReference>
<accession>A0A5A8DKT1</accession>
<gene>
    <name evidence="3" type="ORF">FNF28_03183</name>
</gene>
<reference evidence="3 4" key="1">
    <citation type="submission" date="2019-07" db="EMBL/GenBank/DDBJ databases">
        <title>Genomes of Cafeteria roenbergensis.</title>
        <authorList>
            <person name="Fischer M.G."/>
            <person name="Hackl T."/>
            <person name="Roman M."/>
        </authorList>
    </citation>
    <scope>NUCLEOTIDE SEQUENCE [LARGE SCALE GENOMIC DNA]</scope>
    <source>
        <strain evidence="3 4">RCC970-E3</strain>
    </source>
</reference>
<feature type="region of interest" description="Disordered" evidence="2">
    <location>
        <begin position="1116"/>
        <end position="1139"/>
    </location>
</feature>
<feature type="region of interest" description="Disordered" evidence="2">
    <location>
        <begin position="278"/>
        <end position="395"/>
    </location>
</feature>
<evidence type="ECO:0000313" key="3">
    <source>
        <dbReference type="EMBL" id="KAA0166133.1"/>
    </source>
</evidence>
<feature type="region of interest" description="Disordered" evidence="2">
    <location>
        <begin position="640"/>
        <end position="681"/>
    </location>
</feature>
<feature type="compositionally biased region" description="Basic and acidic residues" evidence="2">
    <location>
        <begin position="1690"/>
        <end position="1707"/>
    </location>
</feature>
<dbReference type="PANTHER" id="PTHR23159">
    <property type="entry name" value="CENTROSOMAL PROTEIN 2"/>
    <property type="match status" value="1"/>
</dbReference>
<feature type="coiled-coil region" evidence="1">
    <location>
        <begin position="1549"/>
        <end position="1601"/>
    </location>
</feature>
<feature type="region of interest" description="Disordered" evidence="2">
    <location>
        <begin position="75"/>
        <end position="132"/>
    </location>
</feature>
<feature type="compositionally biased region" description="Low complexity" evidence="2">
    <location>
        <begin position="1401"/>
        <end position="1410"/>
    </location>
</feature>
<feature type="compositionally biased region" description="Basic residues" evidence="2">
    <location>
        <begin position="89"/>
        <end position="102"/>
    </location>
</feature>
<organism evidence="3 4">
    <name type="scientific">Cafeteria roenbergensis</name>
    <name type="common">Marine flagellate</name>
    <dbReference type="NCBI Taxonomy" id="33653"/>
    <lineage>
        <taxon>Eukaryota</taxon>
        <taxon>Sar</taxon>
        <taxon>Stramenopiles</taxon>
        <taxon>Bigyra</taxon>
        <taxon>Opalozoa</taxon>
        <taxon>Bicosoecida</taxon>
        <taxon>Cafeteriaceae</taxon>
        <taxon>Cafeteria</taxon>
    </lineage>
</organism>
<feature type="coiled-coil region" evidence="1">
    <location>
        <begin position="811"/>
        <end position="838"/>
    </location>
</feature>
<sequence length="1952" mass="209413">MAGLRFRGSITSEPTDEGQAEPRFQVEVFAEDSTQPVGTFGPYDNEDDARPATAQWVWEAALRVFAPAQLVEESGKSAASSAADSGAKSRGRRGLRRRRGKTSRAASEAASEAGGLSEHVGLGAVDEHDDDGNASMTSMAVSTVAMSVAASLPATAMTRAVLHGMPYIARGARSGDAMAHSRRRVSGPEWFGLTCWTVQRMCAAPQQASAPSSPRPTSPSGETPEAGTDDAAAARLSALHQFPALPVTHAVAAKQAQRLAQERAERSRSLLESEVRNAMAGGKARALDDAASLPREAGAESAIPHSPDPGIRDLDDMLSGAPTPGPSASKPPVWMATPPRPSPAGGGTCRSSPGHSLAGMSELGSHDPSPHGTSLFGPSPGGHPPRPEAPSVVAGSATSKVGRMAALAAFQNAALALSAPSRAAAHVVAPLPSKRAPASGGPGVLSLADSPQARMSRAAAARAEMAGLIDRTQALQRAIVSGDFSEVDAMAPAAPAQSWSWARRASMDDLAAAMPSSASAMWGEAGAGGGSGAIAAALEAAERDGAAADPQTSLASLPSDVGGSRAQRVGVAAMAAGRRGRTGSVTGRPPPPAGPAASRRMSDVGAVGALARSLAADSMNASAVTRSAVAEAEKIVSAAVPLPDSGGSSDSASSGALERASSKGAERQSRRQLARSLAQAKSAQQDTAAELAAVRSLLADTEAQLAQARARSHQLREGADQARAAASKAVNQSDDDRLAAEKALEEVERLRADLEASGATSQSLRNDLAAAREEAEANAVALEAARGALAAAQEVERGAAERIASQEAQFQAAAERSAKQARQELEDALRAHRDANSVIAGLRSEVAALKAATAVAEADARRSRRDAEVAVAEAEVTTKRAASRHESMVERATAVFASKARSKSLASGFLALRQNASARRTARSALKRLERRTTREALRAGIDRLKVHADVSRRVAQLERQATVQHERAQAEFDIAIEEQKESASEREREAQAAFEAAQEEARAGFAAREAELEAARRALEAESADRAAREEERRRRLLGRYMQQMRQGSQASAFRAWRDHTSTRKSARRTLARLIGRRTHSELGRAMTSWREATRVSRAEAAASEREREAQAAFEAAQAAQAMTASEREREAQAAFEAAQEEARAGFAAREAELEAARRALEAESADRAAREEERRRRLLGRYMQQMRQGSQASAFRAWRDHTSTRKSARRTLARLIGRRTHSELGRAMTSWREATRVSRAEAAASEREREAQAAFEAAQAAQAMTASEREREAQAAFEAAQEEARAGFAAREAELEAARRALEAESADRAAREEERRRRLLGRYMQQMRQGSQASAFRAWRDHTSTRKSARRTLARLIGRRTHSELGRAMTSWREATRVSRAEAAASEREREAQAAFEAAQAAQAMTASEREREAQAAFEAAQEEARAGFAAREAELEAARRALEAESADRAAREEERRRRLLGRYMQQMRQGSQASAFRAWRDHTSTRKSARRTLARLIGRRTHSELGRAMTSWREATRVSRAEAAASEREREAQAAFEAAQAAQAMTASEREREAQAAFEAAQEEARAGFAAREAELEAARRALEAESADRAAREEERRRRLLGRYMQQMRQGSQASAFRAWRDHTSTRKSARRTLARLIGRRTHSELGRAMTSWREATRAQKERDDFRHRLEELESGRAALESSASDHRKRAESARQHAERMHEQLAKATSVGEEAVKQAEVYKLGAKKLAERLEQVEAAARHVTAAQEAARASQKALAAERAASIAAADAAARAQRQAAALQEELARLRPVVEEAALAKSDIERLRSRNAKLRKALGLQERAAAFSARQEGDIFRAATERALATEEGELHEALDAARTAVDQSFGKASGDVSPRAAVLARLVRAVEAERERAAEEVLHSERCGGSLSAKSEFDVHVSPDVAGQWSSAFRSGVTNGIRRSPRGARDQ</sequence>
<feature type="compositionally biased region" description="Low complexity" evidence="2">
    <location>
        <begin position="103"/>
        <end position="115"/>
    </location>
</feature>
<feature type="coiled-coil region" evidence="1">
    <location>
        <begin position="981"/>
        <end position="1033"/>
    </location>
</feature>
<feature type="region of interest" description="Disordered" evidence="2">
    <location>
        <begin position="206"/>
        <end position="228"/>
    </location>
</feature>
<protein>
    <submittedName>
        <fullName evidence="3">Uncharacterized protein</fullName>
    </submittedName>
</protein>
<feature type="compositionally biased region" description="Low complexity" evidence="2">
    <location>
        <begin position="644"/>
        <end position="656"/>
    </location>
</feature>